<dbReference type="RefSeq" id="WP_188997276.1">
    <property type="nucleotide sequence ID" value="NZ_BMHP01000005.1"/>
</dbReference>
<evidence type="ECO:0000256" key="1">
    <source>
        <dbReference type="SAM" id="MobiDB-lite"/>
    </source>
</evidence>
<dbReference type="EMBL" id="BMHP01000005">
    <property type="protein sequence ID" value="GGD90116.1"/>
    <property type="molecule type" value="Genomic_DNA"/>
</dbReference>
<name>A0A916ZDJ1_9BACL</name>
<evidence type="ECO:0000313" key="3">
    <source>
        <dbReference type="EMBL" id="GGD90116.1"/>
    </source>
</evidence>
<feature type="transmembrane region" description="Helical" evidence="2">
    <location>
        <begin position="6"/>
        <end position="28"/>
    </location>
</feature>
<feature type="region of interest" description="Disordered" evidence="1">
    <location>
        <begin position="165"/>
        <end position="209"/>
    </location>
</feature>
<organism evidence="3 4">
    <name type="scientific">Paenibacillus nasutitermitis</name>
    <dbReference type="NCBI Taxonomy" id="1652958"/>
    <lineage>
        <taxon>Bacteria</taxon>
        <taxon>Bacillati</taxon>
        <taxon>Bacillota</taxon>
        <taxon>Bacilli</taxon>
        <taxon>Bacillales</taxon>
        <taxon>Paenibacillaceae</taxon>
        <taxon>Paenibacillus</taxon>
    </lineage>
</organism>
<dbReference type="Proteomes" id="UP000612456">
    <property type="component" value="Unassembled WGS sequence"/>
</dbReference>
<keyword evidence="2" id="KW-0472">Membrane</keyword>
<proteinExistence type="predicted"/>
<keyword evidence="2" id="KW-0812">Transmembrane</keyword>
<protein>
    <submittedName>
        <fullName evidence="3">Uncharacterized protein</fullName>
    </submittedName>
</protein>
<reference evidence="3" key="2">
    <citation type="submission" date="2020-09" db="EMBL/GenBank/DDBJ databases">
        <authorList>
            <person name="Sun Q."/>
            <person name="Zhou Y."/>
        </authorList>
    </citation>
    <scope>NUCLEOTIDE SEQUENCE</scope>
    <source>
        <strain evidence="3">CGMCC 1.15178</strain>
    </source>
</reference>
<evidence type="ECO:0000313" key="4">
    <source>
        <dbReference type="Proteomes" id="UP000612456"/>
    </source>
</evidence>
<dbReference type="AlphaFoldDB" id="A0A916ZDJ1"/>
<gene>
    <name evidence="3" type="ORF">GCM10010911_55950</name>
</gene>
<feature type="transmembrane region" description="Helical" evidence="2">
    <location>
        <begin position="48"/>
        <end position="67"/>
    </location>
</feature>
<comment type="caution">
    <text evidence="3">The sequence shown here is derived from an EMBL/GenBank/DDBJ whole genome shotgun (WGS) entry which is preliminary data.</text>
</comment>
<feature type="transmembrane region" description="Helical" evidence="2">
    <location>
        <begin position="79"/>
        <end position="96"/>
    </location>
</feature>
<sequence length="241" mass="26703">MHKEKASIHGAFILVLAFFFFPVAYLLVLVRFMRHRHKSYMRARDYKVAGFAILLSTPMVTALIATAPDSEPDANGGGPLPFFFLMFVAILLLILSRASRLKIERIFEKYKQLIIVQRVTGIDQIAQAVGVHTEKVLNDLQYMVRAGLLPFAYIDRANRQVTMQRVQEPWDNPPIPPTPQNGQWGDQPFPPVPGGQQGAPSNPAPRSPVSVNCTGCGAASTILPGENKYCEFCGNVLPRNA</sequence>
<keyword evidence="2" id="KW-1133">Transmembrane helix</keyword>
<evidence type="ECO:0000256" key="2">
    <source>
        <dbReference type="SAM" id="Phobius"/>
    </source>
</evidence>
<accession>A0A916ZDJ1</accession>
<keyword evidence="4" id="KW-1185">Reference proteome</keyword>
<reference evidence="3" key="1">
    <citation type="journal article" date="2014" name="Int. J. Syst. Evol. Microbiol.">
        <title>Complete genome sequence of Corynebacterium casei LMG S-19264T (=DSM 44701T), isolated from a smear-ripened cheese.</title>
        <authorList>
            <consortium name="US DOE Joint Genome Institute (JGI-PGF)"/>
            <person name="Walter F."/>
            <person name="Albersmeier A."/>
            <person name="Kalinowski J."/>
            <person name="Ruckert C."/>
        </authorList>
    </citation>
    <scope>NUCLEOTIDE SEQUENCE</scope>
    <source>
        <strain evidence="3">CGMCC 1.15178</strain>
    </source>
</reference>